<organism evidence="2 3">
    <name type="scientific">Trichinella pseudospiralis</name>
    <name type="common">Parasitic roundworm</name>
    <dbReference type="NCBI Taxonomy" id="6337"/>
    <lineage>
        <taxon>Eukaryota</taxon>
        <taxon>Metazoa</taxon>
        <taxon>Ecdysozoa</taxon>
        <taxon>Nematoda</taxon>
        <taxon>Enoplea</taxon>
        <taxon>Dorylaimia</taxon>
        <taxon>Trichinellida</taxon>
        <taxon>Trichinellidae</taxon>
        <taxon>Trichinella</taxon>
    </lineage>
</organism>
<sequence length="196" mass="22873">MTIWILLSTFPYFFSLFPSNLCSQKCIIIMEKTLWCQFQSEALRAPVEEIIAHGCVKRKIVFTTLKAGENPQKISALTAKKKMQQLYVALLLYKKMVHIVINLTFSVKSLSGMEEGLLLLLCGDNIRRPKYIIKFRQSRILAEYHKFCHFTMLAATSPLFAWKIKCFLRTIPMQMLSYIKSKRMVMHNYGFSYDYA</sequence>
<keyword evidence="1" id="KW-0732">Signal</keyword>
<dbReference type="AlphaFoldDB" id="A0A0V1I9S4"/>
<dbReference type="EMBL" id="JYDS01000274">
    <property type="protein sequence ID" value="KRZ19593.1"/>
    <property type="molecule type" value="Genomic_DNA"/>
</dbReference>
<comment type="caution">
    <text evidence="2">The sequence shown here is derived from an EMBL/GenBank/DDBJ whole genome shotgun (WGS) entry which is preliminary data.</text>
</comment>
<evidence type="ECO:0000313" key="2">
    <source>
        <dbReference type="EMBL" id="KRZ19593.1"/>
    </source>
</evidence>
<dbReference type="Proteomes" id="UP000054805">
    <property type="component" value="Unassembled WGS sequence"/>
</dbReference>
<feature type="signal peptide" evidence="1">
    <location>
        <begin position="1"/>
        <end position="15"/>
    </location>
</feature>
<reference evidence="2 3" key="1">
    <citation type="submission" date="2015-01" db="EMBL/GenBank/DDBJ databases">
        <title>Evolution of Trichinella species and genotypes.</title>
        <authorList>
            <person name="Korhonen P.K."/>
            <person name="Edoardo P."/>
            <person name="Giuseppe L.R."/>
            <person name="Gasser R.B."/>
        </authorList>
    </citation>
    <scope>NUCLEOTIDE SEQUENCE [LARGE SCALE GENOMIC DNA]</scope>
    <source>
        <strain evidence="2">ISS588</strain>
    </source>
</reference>
<evidence type="ECO:0000313" key="3">
    <source>
        <dbReference type="Proteomes" id="UP000054805"/>
    </source>
</evidence>
<proteinExistence type="predicted"/>
<gene>
    <name evidence="2" type="ORF">T4B_1566</name>
</gene>
<accession>A0A0V1I9S4</accession>
<protein>
    <submittedName>
        <fullName evidence="2">Uncharacterized protein</fullName>
    </submittedName>
</protein>
<evidence type="ECO:0000256" key="1">
    <source>
        <dbReference type="SAM" id="SignalP"/>
    </source>
</evidence>
<keyword evidence="3" id="KW-1185">Reference proteome</keyword>
<name>A0A0V1I9S4_TRIPS</name>
<feature type="chain" id="PRO_5013130962" evidence="1">
    <location>
        <begin position="16"/>
        <end position="196"/>
    </location>
</feature>